<evidence type="ECO:0000256" key="2">
    <source>
        <dbReference type="ARBA" id="ARBA00022525"/>
    </source>
</evidence>
<dbReference type="FunFam" id="1.10.225.10:FF:000008">
    <property type="entry name" value="Pulmonary surfactant-associated protein B"/>
    <property type="match status" value="1"/>
</dbReference>
<gene>
    <name evidence="15" type="ORF">V8G54_020396</name>
</gene>
<dbReference type="SUPFAM" id="SSF47862">
    <property type="entry name" value="Saposin"/>
    <property type="match status" value="3"/>
</dbReference>
<dbReference type="EMBL" id="CP144695">
    <property type="protein sequence ID" value="WVZ07050.1"/>
    <property type="molecule type" value="Genomic_DNA"/>
</dbReference>
<evidence type="ECO:0000313" key="16">
    <source>
        <dbReference type="Proteomes" id="UP001374535"/>
    </source>
</evidence>
<dbReference type="Gene3D" id="1.10.225.10">
    <property type="entry name" value="Saposin-like"/>
    <property type="match status" value="4"/>
</dbReference>
<evidence type="ECO:0000256" key="9">
    <source>
        <dbReference type="ARBA" id="ARBA00023180"/>
    </source>
</evidence>
<dbReference type="SMART" id="SM00741">
    <property type="entry name" value="SapB"/>
    <property type="match status" value="3"/>
</dbReference>
<keyword evidence="6" id="KW-0378">Hydrolase</keyword>
<dbReference type="AlphaFoldDB" id="A0AAQ3NBK8"/>
<feature type="signal peptide" evidence="13">
    <location>
        <begin position="1"/>
        <end position="30"/>
    </location>
</feature>
<dbReference type="GO" id="GO:0006629">
    <property type="term" value="P:lipid metabolic process"/>
    <property type="evidence" value="ECO:0007669"/>
    <property type="project" value="InterPro"/>
</dbReference>
<dbReference type="Pfam" id="PF05184">
    <property type="entry name" value="SapB_1"/>
    <property type="match status" value="3"/>
</dbReference>
<keyword evidence="6" id="KW-0064">Aspartyl protease</keyword>
<evidence type="ECO:0000256" key="10">
    <source>
        <dbReference type="ARBA" id="ARBA00037221"/>
    </source>
</evidence>
<comment type="function">
    <text evidence="10">Pulmonary surfactant-associated proteins promote alveolar stability by lowering the surface tension at the air-liquid interface in the peripheral air spaces. SP-B increases the collapse pressure of palmitic acid to nearly 70 millinewtons per meter.</text>
</comment>
<dbReference type="PANTHER" id="PTHR11480">
    <property type="entry name" value="SAPOSIN-RELATED"/>
    <property type="match status" value="1"/>
</dbReference>
<keyword evidence="5" id="KW-0677">Repeat</keyword>
<evidence type="ECO:0000256" key="4">
    <source>
        <dbReference type="ARBA" id="ARBA00022729"/>
    </source>
</evidence>
<evidence type="ECO:0000256" key="12">
    <source>
        <dbReference type="ARBA" id="ARBA00041785"/>
    </source>
</evidence>
<evidence type="ECO:0000256" key="11">
    <source>
        <dbReference type="ARBA" id="ARBA00041094"/>
    </source>
</evidence>
<keyword evidence="9" id="KW-0325">Glycoprotein</keyword>
<evidence type="ECO:0000256" key="8">
    <source>
        <dbReference type="ARBA" id="ARBA00023157"/>
    </source>
</evidence>
<evidence type="ECO:0000256" key="5">
    <source>
        <dbReference type="ARBA" id="ARBA00022737"/>
    </source>
</evidence>
<evidence type="ECO:0000256" key="6">
    <source>
        <dbReference type="ARBA" id="ARBA00022750"/>
    </source>
</evidence>
<feature type="domain" description="Saposin B-type" evidence="14">
    <location>
        <begin position="264"/>
        <end position="343"/>
    </location>
</feature>
<feature type="domain" description="Saposin B-type" evidence="14">
    <location>
        <begin position="51"/>
        <end position="130"/>
    </location>
</feature>
<reference evidence="15 16" key="1">
    <citation type="journal article" date="2023" name="Life. Sci Alliance">
        <title>Evolutionary insights into 3D genome organization and epigenetic landscape of Vigna mungo.</title>
        <authorList>
            <person name="Junaid A."/>
            <person name="Singh B."/>
            <person name="Bhatia S."/>
        </authorList>
    </citation>
    <scope>NUCLEOTIDE SEQUENCE [LARGE SCALE GENOMIC DNA]</scope>
    <source>
        <strain evidence="15">Urdbean</strain>
    </source>
</reference>
<dbReference type="PANTHER" id="PTHR11480:SF80">
    <property type="entry name" value="SAPOSIN-RELATED"/>
    <property type="match status" value="1"/>
</dbReference>
<feature type="chain" id="PRO_5043051070" description="Pulmonary surfactant-associated protein B" evidence="13">
    <location>
        <begin position="31"/>
        <end position="446"/>
    </location>
</feature>
<name>A0AAQ3NBK8_VIGMU</name>
<keyword evidence="8" id="KW-1015">Disulfide bond</keyword>
<dbReference type="PROSITE" id="PS50015">
    <property type="entry name" value="SAP_B"/>
    <property type="match status" value="3"/>
</dbReference>
<dbReference type="Proteomes" id="UP001374535">
    <property type="component" value="Chromosome 6"/>
</dbReference>
<evidence type="ECO:0000256" key="7">
    <source>
        <dbReference type="ARBA" id="ARBA00023145"/>
    </source>
</evidence>
<dbReference type="InterPro" id="IPR007856">
    <property type="entry name" value="SapB_1"/>
</dbReference>
<dbReference type="GO" id="GO:0004190">
    <property type="term" value="F:aspartic-type endopeptidase activity"/>
    <property type="evidence" value="ECO:0007669"/>
    <property type="project" value="UniProtKB-KW"/>
</dbReference>
<proteinExistence type="predicted"/>
<dbReference type="InterPro" id="IPR051428">
    <property type="entry name" value="Sphingo_Act-Surfact_Prot"/>
</dbReference>
<keyword evidence="16" id="KW-1185">Reference proteome</keyword>
<dbReference type="Pfam" id="PF03489">
    <property type="entry name" value="SapB_2"/>
    <property type="match status" value="2"/>
</dbReference>
<comment type="subcellular location">
    <subcellularLocation>
        <location evidence="1">Secreted</location>
        <location evidence="1">Extracellular space</location>
    </subcellularLocation>
</comment>
<keyword evidence="7" id="KW-0865">Zymogen</keyword>
<accession>A0AAQ3NBK8</accession>
<keyword evidence="3" id="KW-0645">Protease</keyword>
<evidence type="ECO:0000256" key="1">
    <source>
        <dbReference type="ARBA" id="ARBA00004239"/>
    </source>
</evidence>
<dbReference type="InterPro" id="IPR011001">
    <property type="entry name" value="Saposin-like"/>
</dbReference>
<evidence type="ECO:0000313" key="15">
    <source>
        <dbReference type="EMBL" id="WVZ07050.1"/>
    </source>
</evidence>
<dbReference type="GO" id="GO:0006508">
    <property type="term" value="P:proteolysis"/>
    <property type="evidence" value="ECO:0007669"/>
    <property type="project" value="UniProtKB-KW"/>
</dbReference>
<organism evidence="15 16">
    <name type="scientific">Vigna mungo</name>
    <name type="common">Black gram</name>
    <name type="synonym">Phaseolus mungo</name>
    <dbReference type="NCBI Taxonomy" id="3915"/>
    <lineage>
        <taxon>Eukaryota</taxon>
        <taxon>Viridiplantae</taxon>
        <taxon>Streptophyta</taxon>
        <taxon>Embryophyta</taxon>
        <taxon>Tracheophyta</taxon>
        <taxon>Spermatophyta</taxon>
        <taxon>Magnoliopsida</taxon>
        <taxon>eudicotyledons</taxon>
        <taxon>Gunneridae</taxon>
        <taxon>Pentapetalae</taxon>
        <taxon>rosids</taxon>
        <taxon>fabids</taxon>
        <taxon>Fabales</taxon>
        <taxon>Fabaceae</taxon>
        <taxon>Papilionoideae</taxon>
        <taxon>50 kb inversion clade</taxon>
        <taxon>NPAAA clade</taxon>
        <taxon>indigoferoid/millettioid clade</taxon>
        <taxon>Phaseoleae</taxon>
        <taxon>Vigna</taxon>
    </lineage>
</organism>
<keyword evidence="2" id="KW-0964">Secreted</keyword>
<protein>
    <recommendedName>
        <fullName evidence="11">Pulmonary surfactant-associated protein B</fullName>
    </recommendedName>
    <alternativeName>
        <fullName evidence="12">Pulmonary surfactant-associated proteolipid SPL(Phe)</fullName>
    </alternativeName>
</protein>
<dbReference type="GO" id="GO:0005576">
    <property type="term" value="C:extracellular region"/>
    <property type="evidence" value="ECO:0007669"/>
    <property type="project" value="UniProtKB-SubCell"/>
</dbReference>
<keyword evidence="4 13" id="KW-0732">Signal</keyword>
<feature type="domain" description="Saposin B-type" evidence="14">
    <location>
        <begin position="137"/>
        <end position="218"/>
    </location>
</feature>
<dbReference type="InterPro" id="IPR008139">
    <property type="entry name" value="SaposinB_dom"/>
</dbReference>
<dbReference type="InterPro" id="IPR008138">
    <property type="entry name" value="SapB_2"/>
</dbReference>
<evidence type="ECO:0000256" key="13">
    <source>
        <dbReference type="SAM" id="SignalP"/>
    </source>
</evidence>
<evidence type="ECO:0000259" key="14">
    <source>
        <dbReference type="PROSITE" id="PS50015"/>
    </source>
</evidence>
<evidence type="ECO:0000256" key="3">
    <source>
        <dbReference type="ARBA" id="ARBA00022670"/>
    </source>
</evidence>
<sequence length="446" mass="51133">MCLFLFLGIMEGRMGLLFLVVLGAAWACDAREVANLDQMKIYTANTEPKAKLDMCSLCEEYTTKALEYIKQNKTDQEIIDTLHNTCSQLHSFKQKCIDLVDYYTPIFLSEVASLKPREFCHEINICQLVEHVSLKVQEDACEFCEETVSTLLDKLKDSDTKLEIIETLLKLCNSVEKYANTCKKLVFDYGPLVFDNAEKFLENVDFCTSHIVLVSGLSILENNFFIGTMEGRMALLFLFVLAAVWVCDARELAKRDQLSKLSIKPDVCALCEEYTVKALDYLNENKTQQEIIDILHNTCHQLPPFNQKCITLVDYYAPLFFLEIASIQPEEFCHKIHICHVISYISSQVQEDSCGFFKDAVSTLLTKLKDSDTKCTRMVLEYGPLVFDNAEKFLENTDMCTAIYALQIFNDGWPTSLSSLRLLWKQRSNRFVVYSLQKIAKYITPH</sequence>